<feature type="domain" description="Flagellar hook-length control protein-like C-terminal" evidence="5">
    <location>
        <begin position="311"/>
        <end position="388"/>
    </location>
</feature>
<evidence type="ECO:0000259" key="5">
    <source>
        <dbReference type="Pfam" id="PF02120"/>
    </source>
</evidence>
<dbReference type="InterPro" id="IPR038610">
    <property type="entry name" value="FliK-like_C_sf"/>
</dbReference>
<feature type="compositionally biased region" description="Low complexity" evidence="4">
    <location>
        <begin position="62"/>
        <end position="77"/>
    </location>
</feature>
<comment type="similarity">
    <text evidence="2">Belongs to the FliK family.</text>
</comment>
<evidence type="ECO:0000256" key="2">
    <source>
        <dbReference type="ARBA" id="ARBA00009149"/>
    </source>
</evidence>
<dbReference type="InterPro" id="IPR021136">
    <property type="entry name" value="Flagellar_hook_control-like_C"/>
</dbReference>
<dbReference type="PANTHER" id="PTHR37533">
    <property type="entry name" value="FLAGELLAR HOOK-LENGTH CONTROL PROTEIN"/>
    <property type="match status" value="1"/>
</dbReference>
<dbReference type="PRINTS" id="PR01007">
    <property type="entry name" value="FLGHOOKFLIK"/>
</dbReference>
<dbReference type="Gene3D" id="3.30.750.140">
    <property type="match status" value="1"/>
</dbReference>
<dbReference type="RefSeq" id="WP_310262976.1">
    <property type="nucleotide sequence ID" value="NZ_JAVDXU010000001.1"/>
</dbReference>
<organism evidence="6 7">
    <name type="scientific">Roseateles saccharophilus</name>
    <name type="common">Pseudomonas saccharophila</name>
    <dbReference type="NCBI Taxonomy" id="304"/>
    <lineage>
        <taxon>Bacteria</taxon>
        <taxon>Pseudomonadati</taxon>
        <taxon>Pseudomonadota</taxon>
        <taxon>Betaproteobacteria</taxon>
        <taxon>Burkholderiales</taxon>
        <taxon>Sphaerotilaceae</taxon>
        <taxon>Roseateles</taxon>
    </lineage>
</organism>
<dbReference type="Pfam" id="PF02120">
    <property type="entry name" value="Flg_hook"/>
    <property type="match status" value="1"/>
</dbReference>
<keyword evidence="6" id="KW-0966">Cell projection</keyword>
<comment type="caution">
    <text evidence="6">The sequence shown here is derived from an EMBL/GenBank/DDBJ whole genome shotgun (WGS) entry which is preliminary data.</text>
</comment>
<dbReference type="PANTHER" id="PTHR37533:SF2">
    <property type="entry name" value="FLAGELLAR HOOK-LENGTH CONTROL PROTEIN"/>
    <property type="match status" value="1"/>
</dbReference>
<dbReference type="EMBL" id="JAVDXU010000001">
    <property type="protein sequence ID" value="MDR7268833.1"/>
    <property type="molecule type" value="Genomic_DNA"/>
</dbReference>
<evidence type="ECO:0000256" key="4">
    <source>
        <dbReference type="SAM" id="MobiDB-lite"/>
    </source>
</evidence>
<feature type="region of interest" description="Disordered" evidence="4">
    <location>
        <begin position="382"/>
        <end position="420"/>
    </location>
</feature>
<reference evidence="6 7" key="1">
    <citation type="submission" date="2023-07" db="EMBL/GenBank/DDBJ databases">
        <title>Sorghum-associated microbial communities from plants grown in Nebraska, USA.</title>
        <authorList>
            <person name="Schachtman D."/>
        </authorList>
    </citation>
    <scope>NUCLEOTIDE SEQUENCE [LARGE SCALE GENOMIC DNA]</scope>
    <source>
        <strain evidence="6 7">BE314</strain>
    </source>
</reference>
<dbReference type="CDD" id="cd17470">
    <property type="entry name" value="T3SS_Flik_C"/>
    <property type="match status" value="1"/>
</dbReference>
<keyword evidence="3" id="KW-1005">Bacterial flagellum biogenesis</keyword>
<dbReference type="InterPro" id="IPR052563">
    <property type="entry name" value="FliK"/>
</dbReference>
<feature type="compositionally biased region" description="Low complexity" evidence="4">
    <location>
        <begin position="222"/>
        <end position="243"/>
    </location>
</feature>
<evidence type="ECO:0000313" key="7">
    <source>
        <dbReference type="Proteomes" id="UP001180453"/>
    </source>
</evidence>
<keyword evidence="6" id="KW-0282">Flagellum</keyword>
<sequence length="434" mass="42769">MLSSAQSVAPKPAAMPPAAPAAQPALPGAGSAGRPSFAQFLNDQADLALPHTDPVPQDPDTASEATAAPAPAANTAPARRKEGNTPYAKAAPSSQARTPEATDAGKTTKAVGDSAETTDAAKDSVQDLETSGLNEFTQLIGLAVAPQAGPQPMSPGLPGAEAATESGAKGARGARAGRVSTEEVGEVATHRDAAEAATTSTGERRPAEAHNRAADAPHAKGIEIAADKAAAARSASSEALQQATTSAPGDASPRMAAVGDVAPPSFSAMLAQALPAAAAAGDTAPTAATSQVHAALHSSAFAPELGARVSLLAVDGVQQAELQLNPADMGPVAVQIVVDGSQAQVSFHAVQAETRQALEQSLPDLAAALQSQGLTLSGGGVFQQAQRDAQGGDTEAGSGGDGRGSRTNTAGGRGASSSVAAPVRRSVGLLDTFA</sequence>
<feature type="compositionally biased region" description="Basic and acidic residues" evidence="4">
    <location>
        <begin position="202"/>
        <end position="221"/>
    </location>
</feature>
<name>A0ABU1YJ04_ROSSA</name>
<feature type="region of interest" description="Disordered" evidence="4">
    <location>
        <begin position="1"/>
        <end position="129"/>
    </location>
</feature>
<protein>
    <submittedName>
        <fullName evidence="6">Flagellar hook-length control protein FliK</fullName>
    </submittedName>
</protein>
<dbReference type="Proteomes" id="UP001180453">
    <property type="component" value="Unassembled WGS sequence"/>
</dbReference>
<proteinExistence type="inferred from homology"/>
<feature type="region of interest" description="Disordered" evidence="4">
    <location>
        <begin position="144"/>
        <end position="258"/>
    </location>
</feature>
<evidence type="ECO:0000256" key="1">
    <source>
        <dbReference type="ARBA" id="ARBA00003944"/>
    </source>
</evidence>
<gene>
    <name evidence="6" type="ORF">J2X20_001462</name>
</gene>
<feature type="compositionally biased region" description="Low complexity" evidence="4">
    <location>
        <begin position="20"/>
        <end position="33"/>
    </location>
</feature>
<keyword evidence="7" id="KW-1185">Reference proteome</keyword>
<comment type="function">
    <text evidence="1">Controls the length of the flagellar hook.</text>
</comment>
<evidence type="ECO:0000313" key="6">
    <source>
        <dbReference type="EMBL" id="MDR7268833.1"/>
    </source>
</evidence>
<feature type="compositionally biased region" description="Low complexity" evidence="4">
    <location>
        <begin position="167"/>
        <end position="178"/>
    </location>
</feature>
<dbReference type="InterPro" id="IPR001635">
    <property type="entry name" value="Flag_hook_Flik"/>
</dbReference>
<evidence type="ECO:0000256" key="3">
    <source>
        <dbReference type="ARBA" id="ARBA00022795"/>
    </source>
</evidence>
<accession>A0ABU1YJ04</accession>
<keyword evidence="6" id="KW-0969">Cilium</keyword>